<reference evidence="2 3" key="1">
    <citation type="submission" date="2020-08" db="EMBL/GenBank/DDBJ databases">
        <title>Genomic Encyclopedia of Type Strains, Phase IV (KMG-IV): sequencing the most valuable type-strain genomes for metagenomic binning, comparative biology and taxonomic classification.</title>
        <authorList>
            <person name="Goeker M."/>
        </authorList>
    </citation>
    <scope>NUCLEOTIDE SEQUENCE [LARGE SCALE GENOMIC DNA]</scope>
    <source>
        <strain evidence="2 3">DSM 26385</strain>
    </source>
</reference>
<dbReference type="Proteomes" id="UP000584824">
    <property type="component" value="Unassembled WGS sequence"/>
</dbReference>
<dbReference type="AlphaFoldDB" id="A0A7W6P1R6"/>
<dbReference type="EMBL" id="JACIDU010000008">
    <property type="protein sequence ID" value="MBB4103838.1"/>
    <property type="molecule type" value="Genomic_DNA"/>
</dbReference>
<dbReference type="InterPro" id="IPR017853">
    <property type="entry name" value="GH"/>
</dbReference>
<evidence type="ECO:0000313" key="3">
    <source>
        <dbReference type="Proteomes" id="UP000584824"/>
    </source>
</evidence>
<dbReference type="PANTHER" id="PTHR12631">
    <property type="entry name" value="ALPHA-L-IDURONIDASE"/>
    <property type="match status" value="1"/>
</dbReference>
<organism evidence="2 3">
    <name type="scientific">Allorhizobium borbori</name>
    <dbReference type="NCBI Taxonomy" id="485907"/>
    <lineage>
        <taxon>Bacteria</taxon>
        <taxon>Pseudomonadati</taxon>
        <taxon>Pseudomonadota</taxon>
        <taxon>Alphaproteobacteria</taxon>
        <taxon>Hyphomicrobiales</taxon>
        <taxon>Rhizobiaceae</taxon>
        <taxon>Rhizobium/Agrobacterium group</taxon>
        <taxon>Allorhizobium</taxon>
    </lineage>
</organism>
<keyword evidence="3" id="KW-1185">Reference proteome</keyword>
<dbReference type="InterPro" id="IPR051923">
    <property type="entry name" value="Glycosyl_Hydrolase_39"/>
</dbReference>
<sequence>MNYFRMSFAILICIAPLTSCDAASSSNLDVTVERTALAERSEPMLTGVATHFGIQGKRNYVPALSVGPLAELGVDSYRDDIPWIDYDPEGSGRSGTLPPRLLTMLMTSRLTPLLIPGHSNPNVPEGNPPVTDAGRASYDAFITDVVQKTASYSPMYEIWNEWNINAEDRRPMLRGPGGPEDKRAATYYAKLAQSALPVAIKDAPKATILYGAVGDDHDWSWTKAMVDELKPDARTSLSVHLYNMCYDDLSKRTATEMIDRLENLQKTLNPGAPPRPVYVTEFGWPTGKHRCSVTPEMAAANMAQFLLWSAATPWLKGAWVYELKDSGRNENDVQDNFGLYDYDFVPHPQACAVREAVRFLKGAKRFEIKRPSNDLFVVQVDTPDGVRMAVWTTSQKRGMRLSVAGDAPVAARHLCNGSVQPSEGAFKIGDDPVILDVAGVERVALHFQRDE</sequence>
<dbReference type="PANTHER" id="PTHR12631:SF10">
    <property type="entry name" value="BETA-XYLOSIDASE-LIKE PROTEIN-RELATED"/>
    <property type="match status" value="1"/>
</dbReference>
<name>A0A7W6P1R6_9HYPH</name>
<dbReference type="RefSeq" id="WP_183792729.1">
    <property type="nucleotide sequence ID" value="NZ_JACIDU010000008.1"/>
</dbReference>
<feature type="signal peptide" evidence="1">
    <location>
        <begin position="1"/>
        <end position="22"/>
    </location>
</feature>
<dbReference type="SUPFAM" id="SSF51445">
    <property type="entry name" value="(Trans)glycosidases"/>
    <property type="match status" value="1"/>
</dbReference>
<evidence type="ECO:0000256" key="1">
    <source>
        <dbReference type="SAM" id="SignalP"/>
    </source>
</evidence>
<evidence type="ECO:0000313" key="2">
    <source>
        <dbReference type="EMBL" id="MBB4103838.1"/>
    </source>
</evidence>
<dbReference type="GO" id="GO:0004553">
    <property type="term" value="F:hydrolase activity, hydrolyzing O-glycosyl compounds"/>
    <property type="evidence" value="ECO:0007669"/>
    <property type="project" value="TreeGrafter"/>
</dbReference>
<proteinExistence type="predicted"/>
<gene>
    <name evidence="2" type="ORF">GGQ66_002406</name>
</gene>
<comment type="caution">
    <text evidence="2">The sequence shown here is derived from an EMBL/GenBank/DDBJ whole genome shotgun (WGS) entry which is preliminary data.</text>
</comment>
<protein>
    <submittedName>
        <fullName evidence="2">Uncharacterized protein</fullName>
    </submittedName>
</protein>
<dbReference type="Gene3D" id="3.20.20.80">
    <property type="entry name" value="Glycosidases"/>
    <property type="match status" value="1"/>
</dbReference>
<feature type="chain" id="PRO_5031428529" evidence="1">
    <location>
        <begin position="23"/>
        <end position="451"/>
    </location>
</feature>
<accession>A0A7W6P1R6</accession>
<keyword evidence="1" id="KW-0732">Signal</keyword>